<dbReference type="SUPFAM" id="SSF118290">
    <property type="entry name" value="WRKY DNA-binding domain"/>
    <property type="match status" value="1"/>
</dbReference>
<dbReference type="PANTHER" id="PTHR31282">
    <property type="entry name" value="WRKY TRANSCRIPTION FACTOR 21-RELATED"/>
    <property type="match status" value="1"/>
</dbReference>
<evidence type="ECO:0000313" key="8">
    <source>
        <dbReference type="EMBL" id="KAH0470755.1"/>
    </source>
</evidence>
<evidence type="ECO:0000256" key="5">
    <source>
        <dbReference type="ARBA" id="ARBA00023242"/>
    </source>
</evidence>
<evidence type="ECO:0000256" key="2">
    <source>
        <dbReference type="ARBA" id="ARBA00023015"/>
    </source>
</evidence>
<evidence type="ECO:0000259" key="7">
    <source>
        <dbReference type="PROSITE" id="PS50811"/>
    </source>
</evidence>
<keyword evidence="5" id="KW-0539">Nucleus</keyword>
<gene>
    <name evidence="8" type="ORF">IEQ34_000478</name>
</gene>
<dbReference type="InterPro" id="IPR036576">
    <property type="entry name" value="WRKY_dom_sf"/>
</dbReference>
<proteinExistence type="predicted"/>
<dbReference type="SMART" id="SM00774">
    <property type="entry name" value="WRKY"/>
    <property type="match status" value="1"/>
</dbReference>
<dbReference type="EMBL" id="JAGFBR010000001">
    <property type="protein sequence ID" value="KAH0470755.1"/>
    <property type="molecule type" value="Genomic_DNA"/>
</dbReference>
<dbReference type="Gene3D" id="2.20.25.80">
    <property type="entry name" value="WRKY domain"/>
    <property type="match status" value="1"/>
</dbReference>
<dbReference type="Pfam" id="PF03106">
    <property type="entry name" value="WRKY"/>
    <property type="match status" value="1"/>
</dbReference>
<dbReference type="Proteomes" id="UP000775213">
    <property type="component" value="Unassembled WGS sequence"/>
</dbReference>
<evidence type="ECO:0000256" key="6">
    <source>
        <dbReference type="SAM" id="MobiDB-lite"/>
    </source>
</evidence>
<reference evidence="8 9" key="1">
    <citation type="journal article" date="2021" name="Hortic Res">
        <title>Chromosome-scale assembly of the Dendrobium chrysotoxum genome enhances the understanding of orchid evolution.</title>
        <authorList>
            <person name="Zhang Y."/>
            <person name="Zhang G.Q."/>
            <person name="Zhang D."/>
            <person name="Liu X.D."/>
            <person name="Xu X.Y."/>
            <person name="Sun W.H."/>
            <person name="Yu X."/>
            <person name="Zhu X."/>
            <person name="Wang Z.W."/>
            <person name="Zhao X."/>
            <person name="Zhong W.Y."/>
            <person name="Chen H."/>
            <person name="Yin W.L."/>
            <person name="Huang T."/>
            <person name="Niu S.C."/>
            <person name="Liu Z.J."/>
        </authorList>
    </citation>
    <scope>NUCLEOTIDE SEQUENCE [LARGE SCALE GENOMIC DNA]</scope>
    <source>
        <strain evidence="8">Lindl</strain>
    </source>
</reference>
<protein>
    <recommendedName>
        <fullName evidence="7">WRKY domain-containing protein</fullName>
    </recommendedName>
</protein>
<feature type="domain" description="WRKY" evidence="7">
    <location>
        <begin position="108"/>
        <end position="169"/>
    </location>
</feature>
<evidence type="ECO:0000256" key="1">
    <source>
        <dbReference type="ARBA" id="ARBA00004123"/>
    </source>
</evidence>
<dbReference type="InterPro" id="IPR044810">
    <property type="entry name" value="WRKY_plant"/>
</dbReference>
<keyword evidence="3" id="KW-0238">DNA-binding</keyword>
<evidence type="ECO:0000256" key="4">
    <source>
        <dbReference type="ARBA" id="ARBA00023163"/>
    </source>
</evidence>
<dbReference type="PROSITE" id="PS50811">
    <property type="entry name" value="WRKY"/>
    <property type="match status" value="1"/>
</dbReference>
<keyword evidence="4" id="KW-0804">Transcription</keyword>
<dbReference type="AlphaFoldDB" id="A0AAV7HRG0"/>
<name>A0AAV7HRG0_DENCH</name>
<dbReference type="InterPro" id="IPR003657">
    <property type="entry name" value="WRKY_dom"/>
</dbReference>
<evidence type="ECO:0000256" key="3">
    <source>
        <dbReference type="ARBA" id="ARBA00023125"/>
    </source>
</evidence>
<keyword evidence="9" id="KW-1185">Reference proteome</keyword>
<keyword evidence="2" id="KW-0805">Transcription regulation</keyword>
<comment type="caution">
    <text evidence="8">The sequence shown here is derived from an EMBL/GenBank/DDBJ whole genome shotgun (WGS) entry which is preliminary data.</text>
</comment>
<comment type="subcellular location">
    <subcellularLocation>
        <location evidence="1">Nucleus</location>
    </subcellularLocation>
</comment>
<organism evidence="8 9">
    <name type="scientific">Dendrobium chrysotoxum</name>
    <name type="common">Orchid</name>
    <dbReference type="NCBI Taxonomy" id="161865"/>
    <lineage>
        <taxon>Eukaryota</taxon>
        <taxon>Viridiplantae</taxon>
        <taxon>Streptophyta</taxon>
        <taxon>Embryophyta</taxon>
        <taxon>Tracheophyta</taxon>
        <taxon>Spermatophyta</taxon>
        <taxon>Magnoliopsida</taxon>
        <taxon>Liliopsida</taxon>
        <taxon>Asparagales</taxon>
        <taxon>Orchidaceae</taxon>
        <taxon>Epidendroideae</taxon>
        <taxon>Malaxideae</taxon>
        <taxon>Dendrobiinae</taxon>
        <taxon>Dendrobium</taxon>
    </lineage>
</organism>
<evidence type="ECO:0000313" key="9">
    <source>
        <dbReference type="Proteomes" id="UP000775213"/>
    </source>
</evidence>
<dbReference type="GO" id="GO:0003700">
    <property type="term" value="F:DNA-binding transcription factor activity"/>
    <property type="evidence" value="ECO:0007669"/>
    <property type="project" value="InterPro"/>
</dbReference>
<sequence>MASSNMGHRDALNELARGQEVKERLRSILWLSPAGGGGGDEMPSVFVSGDPSPSSAAIIGADEPVAPAVIAAPVSSGGGDQGESSSDVKAGSVGQENNRKKSHSWTTTSCAPYDDGFQWRKYGEKKISKSKFTRCSYRDDEGCMATKQVQQKESEDPPMFLVKYCNEHSCSYRNSLLFLTDEN</sequence>
<accession>A0AAV7HRG0</accession>
<dbReference type="GO" id="GO:0043565">
    <property type="term" value="F:sequence-specific DNA binding"/>
    <property type="evidence" value="ECO:0007669"/>
    <property type="project" value="InterPro"/>
</dbReference>
<dbReference type="GO" id="GO:0005634">
    <property type="term" value="C:nucleus"/>
    <property type="evidence" value="ECO:0007669"/>
    <property type="project" value="UniProtKB-SubCell"/>
</dbReference>
<feature type="compositionally biased region" description="Low complexity" evidence="6">
    <location>
        <begin position="64"/>
        <end position="75"/>
    </location>
</feature>
<feature type="region of interest" description="Disordered" evidence="6">
    <location>
        <begin position="33"/>
        <end position="114"/>
    </location>
</feature>